<evidence type="ECO:0000313" key="3">
    <source>
        <dbReference type="EMBL" id="GMA95564.1"/>
    </source>
</evidence>
<feature type="domain" description="Peptidase S11 D-alanyl-D-alanine carboxypeptidase A N-terminal" evidence="2">
    <location>
        <begin position="2"/>
        <end position="192"/>
    </location>
</feature>
<gene>
    <name evidence="3" type="ORF">GCM10025881_23880</name>
</gene>
<keyword evidence="4" id="KW-1185">Reference proteome</keyword>
<dbReference type="InterPro" id="IPR012338">
    <property type="entry name" value="Beta-lactam/transpept-like"/>
</dbReference>
<dbReference type="InterPro" id="IPR001967">
    <property type="entry name" value="Peptidase_S11_N"/>
</dbReference>
<keyword evidence="1" id="KW-0732">Signal</keyword>
<dbReference type="Gene3D" id="3.40.710.10">
    <property type="entry name" value="DD-peptidase/beta-lactamase superfamily"/>
    <property type="match status" value="1"/>
</dbReference>
<dbReference type="Pfam" id="PF00768">
    <property type="entry name" value="Peptidase_S11"/>
    <property type="match status" value="1"/>
</dbReference>
<evidence type="ECO:0000256" key="1">
    <source>
        <dbReference type="SAM" id="SignalP"/>
    </source>
</evidence>
<comment type="caution">
    <text evidence="3">The sequence shown here is derived from an EMBL/GenBank/DDBJ whole genome shotgun (WGS) entry which is preliminary data.</text>
</comment>
<proteinExistence type="predicted"/>
<dbReference type="EMBL" id="BSVB01000001">
    <property type="protein sequence ID" value="GMA95564.1"/>
    <property type="molecule type" value="Genomic_DNA"/>
</dbReference>
<dbReference type="RefSeq" id="WP_284254311.1">
    <property type="nucleotide sequence ID" value="NZ_BSVB01000001.1"/>
</dbReference>
<feature type="signal peptide" evidence="1">
    <location>
        <begin position="1"/>
        <end position="24"/>
    </location>
</feature>
<evidence type="ECO:0000313" key="4">
    <source>
        <dbReference type="Proteomes" id="UP001157034"/>
    </source>
</evidence>
<sequence length="328" mass="34131">MPIASISKLITALVILKAKPLASAADPGPRITFSKADHALYDKYYVQNATIAPMPTGSILSEHDALETMLVVSACNYAEALADWAYGSEGAFLAATRAWLAAHGMTHTRMVEPTGIDAANTSTPADLIALGRLAMADPAIASIVGKTQLDVPADDLRGMPGTNDLLGSHGVDGIKTGTLDPSGSDLLYSASLDVGTPTPLRVIGVELGGATRSQVDGDVEALLDGIAAGFHHVPLGHEGDVVGTYSTPWGSSARMVLAASPTMLVWSNTKITASMTTTTLTTGRNGERVGTVTWKAGPNTATAPVVLKGAIRPPTAWWRLTHPFELGR</sequence>
<name>A0ABQ6K5C7_9MICO</name>
<organism evidence="3 4">
    <name type="scientific">Pseudolysinimonas kribbensis</name>
    <dbReference type="NCBI Taxonomy" id="433641"/>
    <lineage>
        <taxon>Bacteria</taxon>
        <taxon>Bacillati</taxon>
        <taxon>Actinomycetota</taxon>
        <taxon>Actinomycetes</taxon>
        <taxon>Micrococcales</taxon>
        <taxon>Microbacteriaceae</taxon>
        <taxon>Pseudolysinimonas</taxon>
    </lineage>
</organism>
<accession>A0ABQ6K5C7</accession>
<protein>
    <recommendedName>
        <fullName evidence="2">Peptidase S11 D-alanyl-D-alanine carboxypeptidase A N-terminal domain-containing protein</fullName>
    </recommendedName>
</protein>
<evidence type="ECO:0000259" key="2">
    <source>
        <dbReference type="Pfam" id="PF00768"/>
    </source>
</evidence>
<dbReference type="Proteomes" id="UP001157034">
    <property type="component" value="Unassembled WGS sequence"/>
</dbReference>
<feature type="chain" id="PRO_5047008556" description="Peptidase S11 D-alanyl-D-alanine carboxypeptidase A N-terminal domain-containing protein" evidence="1">
    <location>
        <begin position="25"/>
        <end position="328"/>
    </location>
</feature>
<dbReference type="SUPFAM" id="SSF56601">
    <property type="entry name" value="beta-lactamase/transpeptidase-like"/>
    <property type="match status" value="1"/>
</dbReference>
<reference evidence="4" key="1">
    <citation type="journal article" date="2019" name="Int. J. Syst. Evol. Microbiol.">
        <title>The Global Catalogue of Microorganisms (GCM) 10K type strain sequencing project: providing services to taxonomists for standard genome sequencing and annotation.</title>
        <authorList>
            <consortium name="The Broad Institute Genomics Platform"/>
            <consortium name="The Broad Institute Genome Sequencing Center for Infectious Disease"/>
            <person name="Wu L."/>
            <person name="Ma J."/>
        </authorList>
    </citation>
    <scope>NUCLEOTIDE SEQUENCE [LARGE SCALE GENOMIC DNA]</scope>
    <source>
        <strain evidence="4">NBRC 108894</strain>
    </source>
</reference>